<dbReference type="Pfam" id="PF13692">
    <property type="entry name" value="Glyco_trans_1_4"/>
    <property type="match status" value="1"/>
</dbReference>
<keyword evidence="3" id="KW-1185">Reference proteome</keyword>
<name>A0AAE3G138_9GAMM</name>
<dbReference type="CDD" id="cd03814">
    <property type="entry name" value="GT4-like"/>
    <property type="match status" value="1"/>
</dbReference>
<dbReference type="GO" id="GO:0016757">
    <property type="term" value="F:glycosyltransferase activity"/>
    <property type="evidence" value="ECO:0007669"/>
    <property type="project" value="TreeGrafter"/>
</dbReference>
<accession>A0AAE3G138</accession>
<dbReference type="EMBL" id="JALJXV010000002">
    <property type="protein sequence ID" value="MCP1673825.1"/>
    <property type="molecule type" value="Genomic_DNA"/>
</dbReference>
<dbReference type="PANTHER" id="PTHR45947:SF3">
    <property type="entry name" value="SULFOQUINOVOSYL TRANSFERASE SQD2"/>
    <property type="match status" value="1"/>
</dbReference>
<reference evidence="2" key="1">
    <citation type="submission" date="2022-03" db="EMBL/GenBank/DDBJ databases">
        <title>Genomic Encyclopedia of Type Strains, Phase III (KMG-III): the genomes of soil and plant-associated and newly described type strains.</title>
        <authorList>
            <person name="Whitman W."/>
        </authorList>
    </citation>
    <scope>NUCLEOTIDE SEQUENCE</scope>
    <source>
        <strain evidence="2">ANL 6-2</strain>
    </source>
</reference>
<feature type="domain" description="Glycosyltransferase subfamily 4-like N-terminal" evidence="1">
    <location>
        <begin position="14"/>
        <end position="163"/>
    </location>
</feature>
<comment type="caution">
    <text evidence="2">The sequence shown here is derived from an EMBL/GenBank/DDBJ whole genome shotgun (WGS) entry which is preliminary data.</text>
</comment>
<dbReference type="InterPro" id="IPR028098">
    <property type="entry name" value="Glyco_trans_4-like_N"/>
</dbReference>
<dbReference type="AlphaFoldDB" id="A0AAE3G138"/>
<dbReference type="RefSeq" id="WP_253474968.1">
    <property type="nucleotide sequence ID" value="NZ_JALJXV010000002.1"/>
</dbReference>
<dbReference type="Pfam" id="PF13439">
    <property type="entry name" value="Glyco_transf_4"/>
    <property type="match status" value="1"/>
</dbReference>
<sequence length="338" mass="36961">MKIVIVTDAWHPQVNGVVTTLTSLARVLRQTGHAVRFITPSDFVSLPCPTYPDIRLALGPRVRVGKMLAETSADAIHIATEGPLGWAARAYCLAHGLRFTTAYHTRFPQYLRLRAPVPISWSYALLRRFHAPATRTLVATPSLRDELAKRGFAHLALWSRGVDSGLFRPRCKGFLDGPRPISMYVGRVAVEKNIEAFLDLNIPGTCYVVGDGPDAARLKARYPNVRFTGFCSGEDLARHVAAADCVVFPSRTDTFGLTMLEAMACGVPVAAYPVTGPRDVITDGVTGALDEDLGRAWHRAVSVSPDNCIAYARTRSWDACAQQFLNNLADPIRQSNTA</sequence>
<dbReference type="Proteomes" id="UP001205843">
    <property type="component" value="Unassembled WGS sequence"/>
</dbReference>
<dbReference type="InterPro" id="IPR050194">
    <property type="entry name" value="Glycosyltransferase_grp1"/>
</dbReference>
<dbReference type="PANTHER" id="PTHR45947">
    <property type="entry name" value="SULFOQUINOVOSYL TRANSFERASE SQD2"/>
    <property type="match status" value="1"/>
</dbReference>
<evidence type="ECO:0000313" key="3">
    <source>
        <dbReference type="Proteomes" id="UP001205843"/>
    </source>
</evidence>
<proteinExistence type="predicted"/>
<gene>
    <name evidence="2" type="ORF">J2T57_000924</name>
</gene>
<evidence type="ECO:0000313" key="2">
    <source>
        <dbReference type="EMBL" id="MCP1673825.1"/>
    </source>
</evidence>
<protein>
    <submittedName>
        <fullName evidence="2">Glycosyltransferase involved in cell wall biosynthesis</fullName>
    </submittedName>
</protein>
<evidence type="ECO:0000259" key="1">
    <source>
        <dbReference type="Pfam" id="PF13439"/>
    </source>
</evidence>
<dbReference type="Gene3D" id="3.40.50.2000">
    <property type="entry name" value="Glycogen Phosphorylase B"/>
    <property type="match status" value="2"/>
</dbReference>
<organism evidence="2 3">
    <name type="scientific">Natronocella acetinitrilica</name>
    <dbReference type="NCBI Taxonomy" id="414046"/>
    <lineage>
        <taxon>Bacteria</taxon>
        <taxon>Pseudomonadati</taxon>
        <taxon>Pseudomonadota</taxon>
        <taxon>Gammaproteobacteria</taxon>
        <taxon>Chromatiales</taxon>
        <taxon>Ectothiorhodospiraceae</taxon>
        <taxon>Natronocella</taxon>
    </lineage>
</organism>
<dbReference type="SUPFAM" id="SSF53756">
    <property type="entry name" value="UDP-Glycosyltransferase/glycogen phosphorylase"/>
    <property type="match status" value="1"/>
</dbReference>